<name>A0A5A7R0M8_STRAF</name>
<dbReference type="InterPro" id="IPR044784">
    <property type="entry name" value="At1g01640-like"/>
</dbReference>
<comment type="caution">
    <text evidence="6">The sequence shown here is derived from an EMBL/GenBank/DDBJ whole genome shotgun (WGS) entry which is preliminary data.</text>
</comment>
<evidence type="ECO:0000313" key="6">
    <source>
        <dbReference type="EMBL" id="GER50908.1"/>
    </source>
</evidence>
<dbReference type="InterPro" id="IPR000210">
    <property type="entry name" value="BTB/POZ_dom"/>
</dbReference>
<comment type="function">
    <text evidence="1">May act as a substrate-specific adapter of an E3 ubiquitin-protein ligase complex (CUL3-RBX1-BTB) which mediates the ubiquitination and subsequent proteasomal degradation of target proteins.</text>
</comment>
<protein>
    <submittedName>
        <fullName evidence="6">BTB/POZ domain-containing protein</fullName>
    </submittedName>
</protein>
<comment type="pathway">
    <text evidence="2">Protein modification; protein ubiquitination.</text>
</comment>
<evidence type="ECO:0000256" key="4">
    <source>
        <dbReference type="SAM" id="SignalP"/>
    </source>
</evidence>
<evidence type="ECO:0000256" key="1">
    <source>
        <dbReference type="ARBA" id="ARBA00002668"/>
    </source>
</evidence>
<feature type="signal peptide" evidence="4">
    <location>
        <begin position="1"/>
        <end position="21"/>
    </location>
</feature>
<dbReference type="OrthoDB" id="6359943at2759"/>
<dbReference type="PROSITE" id="PS50097">
    <property type="entry name" value="BTB"/>
    <property type="match status" value="2"/>
</dbReference>
<reference evidence="7" key="1">
    <citation type="journal article" date="2019" name="Curr. Biol.">
        <title>Genome Sequence of Striga asiatica Provides Insight into the Evolution of Plant Parasitism.</title>
        <authorList>
            <person name="Yoshida S."/>
            <person name="Kim S."/>
            <person name="Wafula E.K."/>
            <person name="Tanskanen J."/>
            <person name="Kim Y.M."/>
            <person name="Honaas L."/>
            <person name="Yang Z."/>
            <person name="Spallek T."/>
            <person name="Conn C.E."/>
            <person name="Ichihashi Y."/>
            <person name="Cheong K."/>
            <person name="Cui S."/>
            <person name="Der J.P."/>
            <person name="Gundlach H."/>
            <person name="Jiao Y."/>
            <person name="Hori C."/>
            <person name="Ishida J.K."/>
            <person name="Kasahara H."/>
            <person name="Kiba T."/>
            <person name="Kim M.S."/>
            <person name="Koo N."/>
            <person name="Laohavisit A."/>
            <person name="Lee Y.H."/>
            <person name="Lumba S."/>
            <person name="McCourt P."/>
            <person name="Mortimer J.C."/>
            <person name="Mutuku J.M."/>
            <person name="Nomura T."/>
            <person name="Sasaki-Sekimoto Y."/>
            <person name="Seto Y."/>
            <person name="Wang Y."/>
            <person name="Wakatake T."/>
            <person name="Sakakibara H."/>
            <person name="Demura T."/>
            <person name="Yamaguchi S."/>
            <person name="Yoneyama K."/>
            <person name="Manabe R.I."/>
            <person name="Nelson D.C."/>
            <person name="Schulman A.H."/>
            <person name="Timko M.P."/>
            <person name="dePamphilis C.W."/>
            <person name="Choi D."/>
            <person name="Shirasu K."/>
        </authorList>
    </citation>
    <scope>NUCLEOTIDE SEQUENCE [LARGE SCALE GENOMIC DNA]</scope>
    <source>
        <strain evidence="7">cv. UVA1</strain>
    </source>
</reference>
<feature type="non-terminal residue" evidence="6">
    <location>
        <position position="474"/>
    </location>
</feature>
<evidence type="ECO:0000256" key="2">
    <source>
        <dbReference type="ARBA" id="ARBA00004906"/>
    </source>
</evidence>
<feature type="transmembrane region" description="Helical" evidence="3">
    <location>
        <begin position="211"/>
        <end position="231"/>
    </location>
</feature>
<sequence>MGPEALMFGVVAAVTLGLICADTMTNKKKKIDAETCKGVKELKEIVLVQNEKINCLGKIVVAFMNRIRTDIEAVKSSIFRNILDSEDKGPPNESISLSELNNKELQSLLKFLYSGYLPKDMVEKHLYSLTMAANEYEPLRKVCEHHLRESLSKSNALDILEISDKCSNKSLKDTTLDFIATYFKDIIFSEQYDAFAIRNPHLAVEIARASFVFTLGAAAGGAVSALSAVIIKKKRFDAENCNINKPMSNLSPPSNSDKGFWKKFQRGNELKEIVEMQNEKINYLGRIVVAFMNGIHSTDIEVKPGNNEPSIDAHKALLALKSSIFRNILDSEDKAPPNESITLSELTNEELQSLLEFLYNGNLPKETVEKHLYLLTMAADKYDIAPLQKVCEHYLRESLSTSNALDILEISNKCSNKFLKDATLDFIATNFKDIIFNEGYRDFAIDNPHLAVEIIRARTDFDNNNKSSSHVGIA</sequence>
<dbReference type="Gene3D" id="3.30.710.10">
    <property type="entry name" value="Potassium Channel Kv1.1, Chain A"/>
    <property type="match status" value="2"/>
</dbReference>
<dbReference type="Pfam" id="PF00651">
    <property type="entry name" value="BTB"/>
    <property type="match status" value="2"/>
</dbReference>
<dbReference type="SUPFAM" id="SSF54695">
    <property type="entry name" value="POZ domain"/>
    <property type="match status" value="2"/>
</dbReference>
<dbReference type="CDD" id="cd18186">
    <property type="entry name" value="BTB_POZ_ZBTB_KLHL-like"/>
    <property type="match status" value="1"/>
</dbReference>
<dbReference type="InterPro" id="IPR011333">
    <property type="entry name" value="SKP1/BTB/POZ_sf"/>
</dbReference>
<dbReference type="EMBL" id="BKCP01009404">
    <property type="protein sequence ID" value="GER50908.1"/>
    <property type="molecule type" value="Genomic_DNA"/>
</dbReference>
<keyword evidence="3" id="KW-0472">Membrane</keyword>
<evidence type="ECO:0000256" key="3">
    <source>
        <dbReference type="SAM" id="Phobius"/>
    </source>
</evidence>
<organism evidence="6 7">
    <name type="scientific">Striga asiatica</name>
    <name type="common">Asiatic witchweed</name>
    <name type="synonym">Buchnera asiatica</name>
    <dbReference type="NCBI Taxonomy" id="4170"/>
    <lineage>
        <taxon>Eukaryota</taxon>
        <taxon>Viridiplantae</taxon>
        <taxon>Streptophyta</taxon>
        <taxon>Embryophyta</taxon>
        <taxon>Tracheophyta</taxon>
        <taxon>Spermatophyta</taxon>
        <taxon>Magnoliopsida</taxon>
        <taxon>eudicotyledons</taxon>
        <taxon>Gunneridae</taxon>
        <taxon>Pentapetalae</taxon>
        <taxon>asterids</taxon>
        <taxon>lamiids</taxon>
        <taxon>Lamiales</taxon>
        <taxon>Orobanchaceae</taxon>
        <taxon>Buchnereae</taxon>
        <taxon>Striga</taxon>
    </lineage>
</organism>
<keyword evidence="3" id="KW-1133">Transmembrane helix</keyword>
<keyword evidence="4" id="KW-0732">Signal</keyword>
<dbReference type="PANTHER" id="PTHR47274:SF1">
    <property type="entry name" value="BTB_POZ DOMAIN CONTAINING PROTEIN, EXPRESSED"/>
    <property type="match status" value="1"/>
</dbReference>
<accession>A0A5A7R0M8</accession>
<dbReference type="PANTHER" id="PTHR47274">
    <property type="entry name" value="BTB/POZ DOMAIN CONTAINING PROTEIN, EXPRESSED-RELATED"/>
    <property type="match status" value="1"/>
</dbReference>
<keyword evidence="7" id="KW-1185">Reference proteome</keyword>
<dbReference type="Gene3D" id="1.25.40.420">
    <property type="match status" value="2"/>
</dbReference>
<feature type="domain" description="BTB" evidence="5">
    <location>
        <begin position="71"/>
        <end position="121"/>
    </location>
</feature>
<evidence type="ECO:0000313" key="7">
    <source>
        <dbReference type="Proteomes" id="UP000325081"/>
    </source>
</evidence>
<dbReference type="Proteomes" id="UP000325081">
    <property type="component" value="Unassembled WGS sequence"/>
</dbReference>
<gene>
    <name evidence="6" type="ORF">STAS_28237</name>
</gene>
<dbReference type="AlphaFoldDB" id="A0A5A7R0M8"/>
<dbReference type="SMART" id="SM00225">
    <property type="entry name" value="BTB"/>
    <property type="match status" value="2"/>
</dbReference>
<evidence type="ECO:0000259" key="5">
    <source>
        <dbReference type="PROSITE" id="PS50097"/>
    </source>
</evidence>
<feature type="chain" id="PRO_5022749796" evidence="4">
    <location>
        <begin position="22"/>
        <end position="474"/>
    </location>
</feature>
<keyword evidence="3" id="KW-0812">Transmembrane</keyword>
<proteinExistence type="predicted"/>
<feature type="domain" description="BTB" evidence="5">
    <location>
        <begin position="298"/>
        <end position="367"/>
    </location>
</feature>